<feature type="compositionally biased region" description="Low complexity" evidence="1">
    <location>
        <begin position="130"/>
        <end position="189"/>
    </location>
</feature>
<reference evidence="2" key="1">
    <citation type="journal article" date="2020" name="Stud. Mycol.">
        <title>101 Dothideomycetes genomes: a test case for predicting lifestyles and emergence of pathogens.</title>
        <authorList>
            <person name="Haridas S."/>
            <person name="Albert R."/>
            <person name="Binder M."/>
            <person name="Bloem J."/>
            <person name="Labutti K."/>
            <person name="Salamov A."/>
            <person name="Andreopoulos B."/>
            <person name="Baker S."/>
            <person name="Barry K."/>
            <person name="Bills G."/>
            <person name="Bluhm B."/>
            <person name="Cannon C."/>
            <person name="Castanera R."/>
            <person name="Culley D."/>
            <person name="Daum C."/>
            <person name="Ezra D."/>
            <person name="Gonzalez J."/>
            <person name="Henrissat B."/>
            <person name="Kuo A."/>
            <person name="Liang C."/>
            <person name="Lipzen A."/>
            <person name="Lutzoni F."/>
            <person name="Magnuson J."/>
            <person name="Mondo S."/>
            <person name="Nolan M."/>
            <person name="Ohm R."/>
            <person name="Pangilinan J."/>
            <person name="Park H.-J."/>
            <person name="Ramirez L."/>
            <person name="Alfaro M."/>
            <person name="Sun H."/>
            <person name="Tritt A."/>
            <person name="Yoshinaga Y."/>
            <person name="Zwiers L.-H."/>
            <person name="Turgeon B."/>
            <person name="Goodwin S."/>
            <person name="Spatafora J."/>
            <person name="Crous P."/>
            <person name="Grigoriev I."/>
        </authorList>
    </citation>
    <scope>NUCLEOTIDE SEQUENCE</scope>
    <source>
        <strain evidence="2">CBS 116005</strain>
    </source>
</reference>
<evidence type="ECO:0000256" key="1">
    <source>
        <dbReference type="SAM" id="MobiDB-lite"/>
    </source>
</evidence>
<feature type="region of interest" description="Disordered" evidence="1">
    <location>
        <begin position="125"/>
        <end position="198"/>
    </location>
</feature>
<organism evidence="2 3">
    <name type="scientific">Teratosphaeria nubilosa</name>
    <dbReference type="NCBI Taxonomy" id="161662"/>
    <lineage>
        <taxon>Eukaryota</taxon>
        <taxon>Fungi</taxon>
        <taxon>Dikarya</taxon>
        <taxon>Ascomycota</taxon>
        <taxon>Pezizomycotina</taxon>
        <taxon>Dothideomycetes</taxon>
        <taxon>Dothideomycetidae</taxon>
        <taxon>Mycosphaerellales</taxon>
        <taxon>Teratosphaeriaceae</taxon>
        <taxon>Teratosphaeria</taxon>
    </lineage>
</organism>
<protein>
    <submittedName>
        <fullName evidence="2">Uncharacterized protein</fullName>
    </submittedName>
</protein>
<sequence length="312" mass="34322">MDPFRGNEQNRMDNGKRPITTDDELEMGAQPFKRQRLDQGDAIRYDQAWMIDGAGADNEAASTNTDDVLLASTFDTSDTLGFQGLPQELVFQDDDEGSGFGDSFDPNHPVWQDLFSSPADLPTVQHPFAQSGHQPFGFQPQGGQIQAHQHQPQDQAGQYPQAVQNHFAQPQQQQAGFQAQAGHPQAYQPPVQPQAPPAAVIAYPPPLLPQTVAAQPGHQFVPVQPAPVAPMQPAELPPAQAQPAAQPLQQQRQNFGTSERARLPQCRIGVMKRAAYLLNHSVRGEPIMREMRNGWDYYHIAAADLIPRAILP</sequence>
<dbReference type="AlphaFoldDB" id="A0A6G1LGM4"/>
<keyword evidence="3" id="KW-1185">Reference proteome</keyword>
<name>A0A6G1LGM4_9PEZI</name>
<evidence type="ECO:0000313" key="2">
    <source>
        <dbReference type="EMBL" id="KAF2772006.1"/>
    </source>
</evidence>
<feature type="region of interest" description="Disordered" evidence="1">
    <location>
        <begin position="1"/>
        <end position="39"/>
    </location>
</feature>
<evidence type="ECO:0000313" key="3">
    <source>
        <dbReference type="Proteomes" id="UP000799436"/>
    </source>
</evidence>
<dbReference type="Proteomes" id="UP000799436">
    <property type="component" value="Unassembled WGS sequence"/>
</dbReference>
<feature type="compositionally biased region" description="Basic and acidic residues" evidence="1">
    <location>
        <begin position="8"/>
        <end position="20"/>
    </location>
</feature>
<gene>
    <name evidence="2" type="ORF">EJ03DRAFT_334552</name>
</gene>
<proteinExistence type="predicted"/>
<accession>A0A6G1LGM4</accession>
<dbReference type="EMBL" id="ML995817">
    <property type="protein sequence ID" value="KAF2772006.1"/>
    <property type="molecule type" value="Genomic_DNA"/>
</dbReference>